<gene>
    <name evidence="2" type="ORF">GCM10022268_17870</name>
</gene>
<evidence type="ECO:0000313" key="2">
    <source>
        <dbReference type="EMBL" id="GAA3708983.1"/>
    </source>
</evidence>
<dbReference type="RefSeq" id="WP_344693012.1">
    <property type="nucleotide sequence ID" value="NZ_BAABBF010000003.1"/>
</dbReference>
<evidence type="ECO:0000256" key="1">
    <source>
        <dbReference type="SAM" id="Phobius"/>
    </source>
</evidence>
<keyword evidence="1" id="KW-0472">Membrane</keyword>
<organism evidence="2 3">
    <name type="scientific">Sphingomonas cynarae</name>
    <dbReference type="NCBI Taxonomy" id="930197"/>
    <lineage>
        <taxon>Bacteria</taxon>
        <taxon>Pseudomonadati</taxon>
        <taxon>Pseudomonadota</taxon>
        <taxon>Alphaproteobacteria</taxon>
        <taxon>Sphingomonadales</taxon>
        <taxon>Sphingomonadaceae</taxon>
        <taxon>Sphingomonas</taxon>
    </lineage>
</organism>
<accession>A0ABP7DRQ4</accession>
<keyword evidence="3" id="KW-1185">Reference proteome</keyword>
<feature type="transmembrane region" description="Helical" evidence="1">
    <location>
        <begin position="45"/>
        <end position="64"/>
    </location>
</feature>
<name>A0ABP7DRQ4_9SPHN</name>
<dbReference type="EMBL" id="BAABBF010000003">
    <property type="protein sequence ID" value="GAA3708983.1"/>
    <property type="molecule type" value="Genomic_DNA"/>
</dbReference>
<sequence>MDDPVEDGLARLAIMAVPPALDRLEANVFAAIDDDARHRASSRTIGLWSVGAALALGLIGGTGLGGGMARAAGPIGIDDALAPSTLLLGQ</sequence>
<proteinExistence type="predicted"/>
<reference evidence="3" key="1">
    <citation type="journal article" date="2019" name="Int. J. Syst. Evol. Microbiol.">
        <title>The Global Catalogue of Microorganisms (GCM) 10K type strain sequencing project: providing services to taxonomists for standard genome sequencing and annotation.</title>
        <authorList>
            <consortium name="The Broad Institute Genomics Platform"/>
            <consortium name="The Broad Institute Genome Sequencing Center for Infectious Disease"/>
            <person name="Wu L."/>
            <person name="Ma J."/>
        </authorList>
    </citation>
    <scope>NUCLEOTIDE SEQUENCE [LARGE SCALE GENOMIC DNA]</scope>
    <source>
        <strain evidence="3">JCM 17498</strain>
    </source>
</reference>
<evidence type="ECO:0000313" key="3">
    <source>
        <dbReference type="Proteomes" id="UP001500523"/>
    </source>
</evidence>
<protein>
    <submittedName>
        <fullName evidence="2">Uncharacterized protein</fullName>
    </submittedName>
</protein>
<dbReference type="Proteomes" id="UP001500523">
    <property type="component" value="Unassembled WGS sequence"/>
</dbReference>
<keyword evidence="1" id="KW-0812">Transmembrane</keyword>
<keyword evidence="1" id="KW-1133">Transmembrane helix</keyword>
<comment type="caution">
    <text evidence="2">The sequence shown here is derived from an EMBL/GenBank/DDBJ whole genome shotgun (WGS) entry which is preliminary data.</text>
</comment>